<evidence type="ECO:0000313" key="2">
    <source>
        <dbReference type="EMBL" id="PHO19259.1"/>
    </source>
</evidence>
<dbReference type="Proteomes" id="UP000262712">
    <property type="component" value="Chromosome"/>
</dbReference>
<accession>A0A2G1DLB0</accession>
<evidence type="ECO:0000313" key="1">
    <source>
        <dbReference type="EMBL" id="AXX92027.1"/>
    </source>
</evidence>
<dbReference type="KEGG" id="amol:AMOL_1038"/>
<name>A0A2G1DLB0_9BACT</name>
<reference evidence="1 4" key="2">
    <citation type="submission" date="2018-08" db="EMBL/GenBank/DDBJ databases">
        <title>Complete genome of the Arcobacter molluscorum type strain LMG 25693.</title>
        <authorList>
            <person name="Miller W.G."/>
            <person name="Yee E."/>
            <person name="Bono J.L."/>
        </authorList>
    </citation>
    <scope>NUCLEOTIDE SEQUENCE [LARGE SCALE GENOMIC DNA]</scope>
    <source>
        <strain evidence="1 4">CECT 7696</strain>
    </source>
</reference>
<dbReference type="EMBL" id="NXFY01000001">
    <property type="protein sequence ID" value="PHO19259.1"/>
    <property type="molecule type" value="Genomic_DNA"/>
</dbReference>
<keyword evidence="3" id="KW-1185">Reference proteome</keyword>
<evidence type="ECO:0000313" key="3">
    <source>
        <dbReference type="Proteomes" id="UP000221222"/>
    </source>
</evidence>
<dbReference type="Proteomes" id="UP000221222">
    <property type="component" value="Unassembled WGS sequence"/>
</dbReference>
<proteinExistence type="predicted"/>
<evidence type="ECO:0000313" key="4">
    <source>
        <dbReference type="Proteomes" id="UP000262712"/>
    </source>
</evidence>
<gene>
    <name evidence="1" type="ORF">AMOL_1038</name>
    <name evidence="2" type="ORF">CPU12_00310</name>
</gene>
<organism evidence="2 3">
    <name type="scientific">Malaciobacter molluscorum LMG 25693</name>
    <dbReference type="NCBI Taxonomy" id="870501"/>
    <lineage>
        <taxon>Bacteria</taxon>
        <taxon>Pseudomonadati</taxon>
        <taxon>Campylobacterota</taxon>
        <taxon>Epsilonproteobacteria</taxon>
        <taxon>Campylobacterales</taxon>
        <taxon>Arcobacteraceae</taxon>
        <taxon>Malaciobacter</taxon>
    </lineage>
</organism>
<dbReference type="RefSeq" id="WP_099341076.1">
    <property type="nucleotide sequence ID" value="NZ_CP032098.1"/>
</dbReference>
<sequence>MELKGITIDFDDKKTCGLLPDLCFEWDEKFEELEDNQKLIKYWENNINKVLSQTKNIITGTINSRAIICSANDEAIKIIKETFKDLELSTISYEELMQCESCLSHNYLDNDFNKEK</sequence>
<protein>
    <submittedName>
        <fullName evidence="2">Uncharacterized protein</fullName>
    </submittedName>
</protein>
<reference evidence="2 3" key="1">
    <citation type="submission" date="2017-09" db="EMBL/GenBank/DDBJ databases">
        <title>Arcobacter canalis sp. nov., a new species isolated from a water canal contaminated with urban sewage.</title>
        <authorList>
            <person name="Perez-Cataluna A."/>
            <person name="Salas-Masso N."/>
            <person name="Figueras M.J."/>
        </authorList>
    </citation>
    <scope>NUCLEOTIDE SEQUENCE [LARGE SCALE GENOMIC DNA]</scope>
    <source>
        <strain evidence="2 3">F98-3</strain>
    </source>
</reference>
<dbReference type="AlphaFoldDB" id="A0A2G1DLB0"/>
<dbReference type="EMBL" id="CP032098">
    <property type="protein sequence ID" value="AXX92027.1"/>
    <property type="molecule type" value="Genomic_DNA"/>
</dbReference>